<proteinExistence type="inferred from homology"/>
<sequence>MILDSFASITLAIFLLFIGKELIVRVEWLRRFSIPEALVGGVLCAAAASVLYFIAGLKIEFELGVRDTVLLYFFATIGLNTNVGTLKEGGRPLLILTVLSIGFMLLQNFTGMGLAGLFGMDPRAGLMTASISLTGGVGTTLAWAPYFTDTLGIAGAQELGLAANMLGLIAACCIGGPIASYLMSRHRIQPSHDDKLEVSVLHGEEERPTIDYHGFLLAVLWLNLALIVGSGINYLIDFTPINLPAFVGCLIAGILIRAVCDWLYPDGHGRVWRWHSMKQSLALISDVSLGLFLTMALMGLRLWDLVPVLGFISTVMLVQIALVVVFVLLVVFRAMGRDYESAVICAGFGGIALGSTATAIGNMTAVTRQYGAAHKAFIVVPLVCGFVIDLANALVIGILAR</sequence>
<evidence type="ECO:0000256" key="2">
    <source>
        <dbReference type="NCBIfam" id="TIGR00210"/>
    </source>
</evidence>
<keyword evidence="1" id="KW-1133">Transmembrane helix</keyword>
<evidence type="ECO:0000313" key="3">
    <source>
        <dbReference type="EMBL" id="THJ31865.1"/>
    </source>
</evidence>
<keyword evidence="1" id="KW-0915">Sodium</keyword>
<keyword evidence="1" id="KW-0813">Transport</keyword>
<organism evidence="3 4">
    <name type="scientific">Lampropedia aestuarii</name>
    <dbReference type="NCBI Taxonomy" id="2562762"/>
    <lineage>
        <taxon>Bacteria</taxon>
        <taxon>Pseudomonadati</taxon>
        <taxon>Pseudomonadota</taxon>
        <taxon>Betaproteobacteria</taxon>
        <taxon>Burkholderiales</taxon>
        <taxon>Comamonadaceae</taxon>
        <taxon>Lampropedia</taxon>
    </lineage>
</organism>
<keyword evidence="1" id="KW-1003">Cell membrane</keyword>
<dbReference type="Pfam" id="PF03616">
    <property type="entry name" value="Glt_symporter"/>
    <property type="match status" value="1"/>
</dbReference>
<protein>
    <recommendedName>
        <fullName evidence="1 2">Sodium/glutamate symporter</fullName>
    </recommendedName>
</protein>
<dbReference type="RefSeq" id="WP_136407230.1">
    <property type="nucleotide sequence ID" value="NZ_JARXRQ010000006.1"/>
</dbReference>
<comment type="subcellular location">
    <subcellularLocation>
        <location evidence="1">Cell inner membrane</location>
        <topology evidence="1">Multi-pass membrane protein</topology>
    </subcellularLocation>
</comment>
<feature type="transmembrane region" description="Helical" evidence="1">
    <location>
        <begin position="93"/>
        <end position="118"/>
    </location>
</feature>
<keyword evidence="1" id="KW-0029">Amino-acid transport</keyword>
<dbReference type="AlphaFoldDB" id="A0A4S5BLX5"/>
<dbReference type="GO" id="GO:0015813">
    <property type="term" value="P:L-glutamate transmembrane transport"/>
    <property type="evidence" value="ECO:0007669"/>
    <property type="project" value="UniProtKB-UniRule"/>
</dbReference>
<dbReference type="GO" id="GO:0015501">
    <property type="term" value="F:glutamate:sodium symporter activity"/>
    <property type="evidence" value="ECO:0007669"/>
    <property type="project" value="UniProtKB-UniRule"/>
</dbReference>
<evidence type="ECO:0000256" key="1">
    <source>
        <dbReference type="HAMAP-Rule" id="MF_02062"/>
    </source>
</evidence>
<feature type="transmembrane region" description="Helical" evidence="1">
    <location>
        <begin position="215"/>
        <end position="235"/>
    </location>
</feature>
<dbReference type="PANTHER" id="PTHR36178:SF1">
    <property type="entry name" value="SODIUM_GLUTAMATE SYMPORTER"/>
    <property type="match status" value="1"/>
</dbReference>
<gene>
    <name evidence="1 3" type="primary">gltS</name>
    <name evidence="3" type="ORF">E8K88_13610</name>
</gene>
<accession>A0A4S5BLX5</accession>
<comment type="function">
    <text evidence="1">Catalyzes the sodium-dependent transport of glutamate.</text>
</comment>
<keyword evidence="4" id="KW-1185">Reference proteome</keyword>
<dbReference type="Proteomes" id="UP000306236">
    <property type="component" value="Unassembled WGS sequence"/>
</dbReference>
<feature type="transmembrane region" description="Helical" evidence="1">
    <location>
        <begin position="36"/>
        <end position="57"/>
    </location>
</feature>
<dbReference type="EMBL" id="SSWX01000019">
    <property type="protein sequence ID" value="THJ31865.1"/>
    <property type="molecule type" value="Genomic_DNA"/>
</dbReference>
<keyword evidence="1" id="KW-0997">Cell inner membrane</keyword>
<comment type="caution">
    <text evidence="3">The sequence shown here is derived from an EMBL/GenBank/DDBJ whole genome shotgun (WGS) entry which is preliminary data.</text>
</comment>
<feature type="transmembrane region" description="Helical" evidence="1">
    <location>
        <begin position="376"/>
        <end position="400"/>
    </location>
</feature>
<keyword evidence="1" id="KW-0739">Sodium transport</keyword>
<evidence type="ECO:0000313" key="4">
    <source>
        <dbReference type="Proteomes" id="UP000306236"/>
    </source>
</evidence>
<comment type="similarity">
    <text evidence="1">Belongs to the glutamate:Na(+) symporter (ESS) (TC 2.A.27) family.</text>
</comment>
<reference evidence="3 4" key="1">
    <citation type="submission" date="2019-04" db="EMBL/GenBank/DDBJ databases">
        <title>Lampropedia sp YIM MLB12 draf genome.</title>
        <authorList>
            <person name="Wang Y.-X."/>
        </authorList>
    </citation>
    <scope>NUCLEOTIDE SEQUENCE [LARGE SCALE GENOMIC DNA]</scope>
    <source>
        <strain evidence="3 4">YIM MLB12</strain>
    </source>
</reference>
<feature type="transmembrane region" description="Helical" evidence="1">
    <location>
        <begin position="161"/>
        <end position="182"/>
    </location>
</feature>
<keyword evidence="1" id="KW-0769">Symport</keyword>
<feature type="transmembrane region" description="Helical" evidence="1">
    <location>
        <begin position="6"/>
        <end position="24"/>
    </location>
</feature>
<dbReference type="GO" id="GO:0005886">
    <property type="term" value="C:plasma membrane"/>
    <property type="evidence" value="ECO:0007669"/>
    <property type="project" value="UniProtKB-SubCell"/>
</dbReference>
<keyword evidence="1" id="KW-0406">Ion transport</keyword>
<feature type="transmembrane region" description="Helical" evidence="1">
    <location>
        <begin position="281"/>
        <end position="303"/>
    </location>
</feature>
<feature type="transmembrane region" description="Helical" evidence="1">
    <location>
        <begin position="241"/>
        <end position="260"/>
    </location>
</feature>
<feature type="transmembrane region" description="Helical" evidence="1">
    <location>
        <begin position="343"/>
        <end position="364"/>
    </location>
</feature>
<dbReference type="PANTHER" id="PTHR36178">
    <property type="entry name" value="SLR0625 PROTEIN"/>
    <property type="match status" value="1"/>
</dbReference>
<name>A0A4S5BLX5_9BURK</name>
<dbReference type="InterPro" id="IPR004445">
    <property type="entry name" value="GltS"/>
</dbReference>
<keyword evidence="1" id="KW-0812">Transmembrane</keyword>
<feature type="transmembrane region" description="Helical" evidence="1">
    <location>
        <begin position="69"/>
        <end position="86"/>
    </location>
</feature>
<feature type="transmembrane region" description="Helical" evidence="1">
    <location>
        <begin position="309"/>
        <end position="331"/>
    </location>
</feature>
<dbReference type="NCBIfam" id="TIGR00210">
    <property type="entry name" value="gltS"/>
    <property type="match status" value="1"/>
</dbReference>
<keyword evidence="1" id="KW-0472">Membrane</keyword>
<dbReference type="OrthoDB" id="4921038at2"/>
<dbReference type="HAMAP" id="MF_02062">
    <property type="entry name" value="GltS"/>
    <property type="match status" value="1"/>
</dbReference>